<dbReference type="PROSITE" id="PS50925">
    <property type="entry name" value="BLUF"/>
    <property type="match status" value="1"/>
</dbReference>
<dbReference type="InterPro" id="IPR007024">
    <property type="entry name" value="BLUF_domain"/>
</dbReference>
<protein>
    <recommendedName>
        <fullName evidence="1">BLUF domain-containing protein</fullName>
    </recommendedName>
</protein>
<dbReference type="InterPro" id="IPR036046">
    <property type="entry name" value="Acylphosphatase-like_dom_sf"/>
</dbReference>
<dbReference type="AlphaFoldDB" id="A0A246FMY2"/>
<gene>
    <name evidence="2" type="ORF">CDA63_05145</name>
</gene>
<dbReference type="Gene3D" id="3.30.70.100">
    <property type="match status" value="1"/>
</dbReference>
<feature type="domain" description="BLUF" evidence="1">
    <location>
        <begin position="20"/>
        <end position="111"/>
    </location>
</feature>
<dbReference type="GO" id="GO:0071949">
    <property type="term" value="F:FAD binding"/>
    <property type="evidence" value="ECO:0007669"/>
    <property type="project" value="InterPro"/>
</dbReference>
<keyword evidence="3" id="KW-1185">Reference proteome</keyword>
<proteinExistence type="predicted"/>
<dbReference type="SUPFAM" id="SSF54975">
    <property type="entry name" value="Acylphosphatase/BLUF domain-like"/>
    <property type="match status" value="1"/>
</dbReference>
<evidence type="ECO:0000313" key="3">
    <source>
        <dbReference type="Proteomes" id="UP000197277"/>
    </source>
</evidence>
<sequence>MAAAHIRKTEGCWPRDTMSLYHIVYLSQATSELDETLLKELLLRWRKTNEARAITGILLYCGNQILQVIEGEEQIVQQLFARIEQDCRHSRVQKLADGLVEQREFPDWSMGFAVAVPQDFALLAGYCDPVGDWLTAGLPTPAESPIRELIRDFSTLA</sequence>
<accession>A0A246FMY2</accession>
<dbReference type="Pfam" id="PF04940">
    <property type="entry name" value="BLUF"/>
    <property type="match status" value="1"/>
</dbReference>
<dbReference type="EMBL" id="NIRR01000005">
    <property type="protein sequence ID" value="OWP64117.1"/>
    <property type="molecule type" value="Genomic_DNA"/>
</dbReference>
<dbReference type="SMART" id="SM01034">
    <property type="entry name" value="BLUF"/>
    <property type="match status" value="1"/>
</dbReference>
<reference evidence="2 3" key="1">
    <citation type="submission" date="2017-06" db="EMBL/GenBank/DDBJ databases">
        <title>Hymenobacter amundsenii sp. nov. isolated from regoliths in Antarctica.</title>
        <authorList>
            <person name="Sedlacek I."/>
            <person name="Kralova S."/>
            <person name="Pantucek R."/>
            <person name="Svec P."/>
            <person name="Holochova P."/>
            <person name="Stankova E."/>
            <person name="Vrbovska V."/>
            <person name="Busse H.-J."/>
        </authorList>
    </citation>
    <scope>NUCLEOTIDE SEQUENCE [LARGE SCALE GENOMIC DNA]</scope>
    <source>
        <strain evidence="2 3">CCM 8682</strain>
    </source>
</reference>
<dbReference type="GO" id="GO:0009882">
    <property type="term" value="F:blue light photoreceptor activity"/>
    <property type="evidence" value="ECO:0007669"/>
    <property type="project" value="InterPro"/>
</dbReference>
<evidence type="ECO:0000259" key="1">
    <source>
        <dbReference type="PROSITE" id="PS50925"/>
    </source>
</evidence>
<evidence type="ECO:0000313" key="2">
    <source>
        <dbReference type="EMBL" id="OWP64117.1"/>
    </source>
</evidence>
<organism evidence="2 3">
    <name type="scientific">Hymenobacter amundsenii</name>
    <dbReference type="NCBI Taxonomy" id="2006685"/>
    <lineage>
        <taxon>Bacteria</taxon>
        <taxon>Pseudomonadati</taxon>
        <taxon>Bacteroidota</taxon>
        <taxon>Cytophagia</taxon>
        <taxon>Cytophagales</taxon>
        <taxon>Hymenobacteraceae</taxon>
        <taxon>Hymenobacter</taxon>
    </lineage>
</organism>
<dbReference type="Proteomes" id="UP000197277">
    <property type="component" value="Unassembled WGS sequence"/>
</dbReference>
<name>A0A246FMY2_9BACT</name>
<comment type="caution">
    <text evidence="2">The sequence shown here is derived from an EMBL/GenBank/DDBJ whole genome shotgun (WGS) entry which is preliminary data.</text>
</comment>